<evidence type="ECO:0000259" key="1">
    <source>
        <dbReference type="Pfam" id="PF25838"/>
    </source>
</evidence>
<accession>X1UBK7</accession>
<dbReference type="Pfam" id="PF25838">
    <property type="entry name" value="Apionate_lact_M"/>
    <property type="match status" value="2"/>
</dbReference>
<protein>
    <recommendedName>
        <fullName evidence="1">D-apionate lactonase TIM barrel domain-containing protein</fullName>
    </recommendedName>
</protein>
<name>X1UBK7_9ZZZZ</name>
<gene>
    <name evidence="2" type="ORF">S12H4_46213</name>
</gene>
<proteinExistence type="predicted"/>
<sequence length="253" mass="28044">SSETGTLCKKDTELIRGVGFRHYRVDLHLYQPSWQEIFAVGVEEAIAMGLTLEPVLFFSDEVTGQLKELIILVKKYACPVDRFLVFTGEHLNDADLTETVIPALRNEFPGTMVGTGTNANFAELNRNRPDPDLPDFLTYSINPQVHAFDHLSLVENLAGQKDTVLAARLFPGEKPISVSPVTLKSRFHVDPRQPSLFCAGWTLGSFKYLAESGVASITYFETAGRGGIIHGDYPPLSLGEFMAVRGDIYPVYF</sequence>
<dbReference type="EMBL" id="BARW01028652">
    <property type="protein sequence ID" value="GAJ14908.1"/>
    <property type="molecule type" value="Genomic_DNA"/>
</dbReference>
<dbReference type="InterPro" id="IPR058787">
    <property type="entry name" value="ApnL_M"/>
</dbReference>
<comment type="caution">
    <text evidence="2">The sequence shown here is derived from an EMBL/GenBank/DDBJ whole genome shotgun (WGS) entry which is preliminary data.</text>
</comment>
<feature type="non-terminal residue" evidence="2">
    <location>
        <position position="253"/>
    </location>
</feature>
<dbReference type="AlphaFoldDB" id="X1UBK7"/>
<feature type="non-terminal residue" evidence="2">
    <location>
        <position position="1"/>
    </location>
</feature>
<feature type="domain" description="D-apionate lactonase TIM barrel" evidence="1">
    <location>
        <begin position="188"/>
        <end position="252"/>
    </location>
</feature>
<feature type="domain" description="D-apionate lactonase TIM barrel" evidence="1">
    <location>
        <begin position="8"/>
        <end position="187"/>
    </location>
</feature>
<reference evidence="2" key="1">
    <citation type="journal article" date="2014" name="Front. Microbiol.">
        <title>High frequency of phylogenetically diverse reductive dehalogenase-homologous genes in deep subseafloor sedimentary metagenomes.</title>
        <authorList>
            <person name="Kawai M."/>
            <person name="Futagami T."/>
            <person name="Toyoda A."/>
            <person name="Takaki Y."/>
            <person name="Nishi S."/>
            <person name="Hori S."/>
            <person name="Arai W."/>
            <person name="Tsubouchi T."/>
            <person name="Morono Y."/>
            <person name="Uchiyama I."/>
            <person name="Ito T."/>
            <person name="Fujiyama A."/>
            <person name="Inagaki F."/>
            <person name="Takami H."/>
        </authorList>
    </citation>
    <scope>NUCLEOTIDE SEQUENCE</scope>
    <source>
        <strain evidence="2">Expedition CK06-06</strain>
    </source>
</reference>
<evidence type="ECO:0000313" key="2">
    <source>
        <dbReference type="EMBL" id="GAJ14908.1"/>
    </source>
</evidence>
<organism evidence="2">
    <name type="scientific">marine sediment metagenome</name>
    <dbReference type="NCBI Taxonomy" id="412755"/>
    <lineage>
        <taxon>unclassified sequences</taxon>
        <taxon>metagenomes</taxon>
        <taxon>ecological metagenomes</taxon>
    </lineage>
</organism>